<organism evidence="5 6">
    <name type="scientific">Methanothermobacter thermautotrophicus</name>
    <name type="common">Methanobacterium thermoformicicum</name>
    <dbReference type="NCBI Taxonomy" id="145262"/>
    <lineage>
        <taxon>Archaea</taxon>
        <taxon>Methanobacteriati</taxon>
        <taxon>Methanobacteriota</taxon>
        <taxon>Methanomada group</taxon>
        <taxon>Methanobacteria</taxon>
        <taxon>Methanobacteriales</taxon>
        <taxon>Methanobacteriaceae</taxon>
        <taxon>Methanothermobacter</taxon>
    </lineage>
</organism>
<keyword evidence="2" id="KW-0547">Nucleotide-binding</keyword>
<dbReference type="InterPro" id="IPR017911">
    <property type="entry name" value="MacB-like_ATP-bd"/>
</dbReference>
<proteinExistence type="predicted"/>
<dbReference type="InterPro" id="IPR015854">
    <property type="entry name" value="ABC_transpr_LolD-like"/>
</dbReference>
<name>A0A7J4MV78_METTF</name>
<dbReference type="AlphaFoldDB" id="A0A7J4MV78"/>
<dbReference type="EMBL" id="DUHT01000034">
    <property type="protein sequence ID" value="HIH64567.1"/>
    <property type="molecule type" value="Genomic_DNA"/>
</dbReference>
<evidence type="ECO:0000313" key="6">
    <source>
        <dbReference type="Proteomes" id="UP000538031"/>
    </source>
</evidence>
<dbReference type="GO" id="GO:0016887">
    <property type="term" value="F:ATP hydrolysis activity"/>
    <property type="evidence" value="ECO:0007669"/>
    <property type="project" value="InterPro"/>
</dbReference>
<dbReference type="FunFam" id="3.40.50.300:FF:000032">
    <property type="entry name" value="Export ABC transporter ATP-binding protein"/>
    <property type="match status" value="1"/>
</dbReference>
<dbReference type="CDD" id="cd03255">
    <property type="entry name" value="ABC_MJ0796_LolCDE_FtsE"/>
    <property type="match status" value="1"/>
</dbReference>
<dbReference type="Proteomes" id="UP000538031">
    <property type="component" value="Unassembled WGS sequence"/>
</dbReference>
<comment type="caution">
    <text evidence="5">The sequence shown here is derived from an EMBL/GenBank/DDBJ whole genome shotgun (WGS) entry which is preliminary data.</text>
</comment>
<dbReference type="Gene3D" id="3.40.50.300">
    <property type="entry name" value="P-loop containing nucleotide triphosphate hydrolases"/>
    <property type="match status" value="1"/>
</dbReference>
<dbReference type="GO" id="GO:0005886">
    <property type="term" value="C:plasma membrane"/>
    <property type="evidence" value="ECO:0007669"/>
    <property type="project" value="TreeGrafter"/>
</dbReference>
<accession>A0A7J4MV78</accession>
<evidence type="ECO:0000256" key="3">
    <source>
        <dbReference type="ARBA" id="ARBA00022840"/>
    </source>
</evidence>
<dbReference type="PROSITE" id="PS00211">
    <property type="entry name" value="ABC_TRANSPORTER_1"/>
    <property type="match status" value="1"/>
</dbReference>
<evidence type="ECO:0000256" key="1">
    <source>
        <dbReference type="ARBA" id="ARBA00022448"/>
    </source>
</evidence>
<dbReference type="PROSITE" id="PS50893">
    <property type="entry name" value="ABC_TRANSPORTER_2"/>
    <property type="match status" value="1"/>
</dbReference>
<dbReference type="InterPro" id="IPR003593">
    <property type="entry name" value="AAA+_ATPase"/>
</dbReference>
<dbReference type="SUPFAM" id="SSF52540">
    <property type="entry name" value="P-loop containing nucleoside triphosphate hydrolases"/>
    <property type="match status" value="1"/>
</dbReference>
<dbReference type="GO" id="GO:0098796">
    <property type="term" value="C:membrane protein complex"/>
    <property type="evidence" value="ECO:0007669"/>
    <property type="project" value="UniProtKB-ARBA"/>
</dbReference>
<dbReference type="PANTHER" id="PTHR24220:SF86">
    <property type="entry name" value="ABC TRANSPORTER ABCH.1"/>
    <property type="match status" value="1"/>
</dbReference>
<feature type="domain" description="ABC transporter" evidence="4">
    <location>
        <begin position="4"/>
        <end position="220"/>
    </location>
</feature>
<keyword evidence="3 5" id="KW-0067">ATP-binding</keyword>
<dbReference type="SMART" id="SM00382">
    <property type="entry name" value="AAA"/>
    <property type="match status" value="1"/>
</dbReference>
<evidence type="ECO:0000313" key="5">
    <source>
        <dbReference type="EMBL" id="HIH64567.1"/>
    </source>
</evidence>
<protein>
    <submittedName>
        <fullName evidence="5">ABC transporter ATP-binding protein</fullName>
    </submittedName>
</protein>
<dbReference type="InterPro" id="IPR027417">
    <property type="entry name" value="P-loop_NTPase"/>
</dbReference>
<evidence type="ECO:0000256" key="2">
    <source>
        <dbReference type="ARBA" id="ARBA00022741"/>
    </source>
</evidence>
<sequence length="220" mass="24286">MKAIEVRDLRKSFDSGRIRALNGVNLEVDSGEFISIMGPSGSGKSTLLNMIGALDVPDSGTIRVAGRDLSKERDLSRLRAEEIGFVFQLHNLIPNLTALENVEIPMFAVKHENMEERAMELLEYVDLADKAHRKPTELSGGERQRVAIARALANDPSIILADEPTGSLDSRTSRRVLRKLRELQEDEGVTLVVVTHEPDVAAMASRTIRILDGVIVDEGY</sequence>
<dbReference type="InterPro" id="IPR017871">
    <property type="entry name" value="ABC_transporter-like_CS"/>
</dbReference>
<reference evidence="6" key="1">
    <citation type="journal article" date="2020" name="bioRxiv">
        <title>A rank-normalized archaeal taxonomy based on genome phylogeny resolves widespread incomplete and uneven classifications.</title>
        <authorList>
            <person name="Rinke C."/>
            <person name="Chuvochina M."/>
            <person name="Mussig A.J."/>
            <person name="Chaumeil P.-A."/>
            <person name="Waite D.W."/>
            <person name="Whitman W.B."/>
            <person name="Parks D.H."/>
            <person name="Hugenholtz P."/>
        </authorList>
    </citation>
    <scope>NUCLEOTIDE SEQUENCE [LARGE SCALE GENOMIC DNA]</scope>
</reference>
<dbReference type="GO" id="GO:0022857">
    <property type="term" value="F:transmembrane transporter activity"/>
    <property type="evidence" value="ECO:0007669"/>
    <property type="project" value="UniProtKB-ARBA"/>
</dbReference>
<dbReference type="Pfam" id="PF00005">
    <property type="entry name" value="ABC_tran"/>
    <property type="match status" value="1"/>
</dbReference>
<evidence type="ECO:0000259" key="4">
    <source>
        <dbReference type="PROSITE" id="PS50893"/>
    </source>
</evidence>
<gene>
    <name evidence="5" type="ORF">HA285_03075</name>
</gene>
<dbReference type="GO" id="GO:0005524">
    <property type="term" value="F:ATP binding"/>
    <property type="evidence" value="ECO:0007669"/>
    <property type="project" value="UniProtKB-KW"/>
</dbReference>
<dbReference type="InterPro" id="IPR003439">
    <property type="entry name" value="ABC_transporter-like_ATP-bd"/>
</dbReference>
<dbReference type="PANTHER" id="PTHR24220">
    <property type="entry name" value="IMPORT ATP-BINDING PROTEIN"/>
    <property type="match status" value="1"/>
</dbReference>
<keyword evidence="1" id="KW-0813">Transport</keyword>